<accession>A0A0A9AB15</accession>
<dbReference type="AlphaFoldDB" id="A0A0A9AB15"/>
<sequence length="30" mass="3607">MAYQRIKSLFMVLSHTFTCHKLSPYGYRNN</sequence>
<organism evidence="1">
    <name type="scientific">Arundo donax</name>
    <name type="common">Giant reed</name>
    <name type="synonym">Donax arundinaceus</name>
    <dbReference type="NCBI Taxonomy" id="35708"/>
    <lineage>
        <taxon>Eukaryota</taxon>
        <taxon>Viridiplantae</taxon>
        <taxon>Streptophyta</taxon>
        <taxon>Embryophyta</taxon>
        <taxon>Tracheophyta</taxon>
        <taxon>Spermatophyta</taxon>
        <taxon>Magnoliopsida</taxon>
        <taxon>Liliopsida</taxon>
        <taxon>Poales</taxon>
        <taxon>Poaceae</taxon>
        <taxon>PACMAD clade</taxon>
        <taxon>Arundinoideae</taxon>
        <taxon>Arundineae</taxon>
        <taxon>Arundo</taxon>
    </lineage>
</organism>
<dbReference type="EMBL" id="GBRH01249609">
    <property type="protein sequence ID" value="JAD48286.1"/>
    <property type="molecule type" value="Transcribed_RNA"/>
</dbReference>
<reference evidence="1" key="1">
    <citation type="submission" date="2014-09" db="EMBL/GenBank/DDBJ databases">
        <authorList>
            <person name="Magalhaes I.L.F."/>
            <person name="Oliveira U."/>
            <person name="Santos F.R."/>
            <person name="Vidigal T.H.D.A."/>
            <person name="Brescovit A.D."/>
            <person name="Santos A.J."/>
        </authorList>
    </citation>
    <scope>NUCLEOTIDE SEQUENCE</scope>
    <source>
        <tissue evidence="1">Shoot tissue taken approximately 20 cm above the soil surface</tissue>
    </source>
</reference>
<name>A0A0A9AB15_ARUDO</name>
<evidence type="ECO:0000313" key="1">
    <source>
        <dbReference type="EMBL" id="JAD48286.1"/>
    </source>
</evidence>
<proteinExistence type="predicted"/>
<protein>
    <submittedName>
        <fullName evidence="1">Uncharacterized protein</fullName>
    </submittedName>
</protein>
<reference evidence="1" key="2">
    <citation type="journal article" date="2015" name="Data Brief">
        <title>Shoot transcriptome of the giant reed, Arundo donax.</title>
        <authorList>
            <person name="Barrero R.A."/>
            <person name="Guerrero F.D."/>
            <person name="Moolhuijzen P."/>
            <person name="Goolsby J.A."/>
            <person name="Tidwell J."/>
            <person name="Bellgard S.E."/>
            <person name="Bellgard M.I."/>
        </authorList>
    </citation>
    <scope>NUCLEOTIDE SEQUENCE</scope>
    <source>
        <tissue evidence="1">Shoot tissue taken approximately 20 cm above the soil surface</tissue>
    </source>
</reference>